<keyword evidence="18" id="KW-0630">Potassium</keyword>
<keyword evidence="16" id="KW-0547">Nucleotide-binding</keyword>
<dbReference type="InterPro" id="IPR023298">
    <property type="entry name" value="ATPase_P-typ_TM_dom_sf"/>
</dbReference>
<feature type="compositionally biased region" description="Pro residues" evidence="30">
    <location>
        <begin position="2645"/>
        <end position="2655"/>
    </location>
</feature>
<keyword evidence="11" id="KW-0740">Sodium/potassium transport</keyword>
<comment type="subunit">
    <text evidence="27">The sodium/potassium-transporting ATPase is composed of a catalytic alpha subunit, an auxiliary non-catalytic beta subunit and an additional regulatory subunit.</text>
</comment>
<dbReference type="InterPro" id="IPR003591">
    <property type="entry name" value="Leu-rich_rpt_typical-subtyp"/>
</dbReference>
<feature type="non-terminal residue" evidence="34">
    <location>
        <position position="1"/>
    </location>
</feature>
<evidence type="ECO:0000256" key="18">
    <source>
        <dbReference type="ARBA" id="ARBA00022958"/>
    </source>
</evidence>
<keyword evidence="9" id="KW-0633">Potassium transport</keyword>
<dbReference type="FunFam" id="1.20.1110.10:FF:000096">
    <property type="entry name" value="Na+/K+ ATPase alpha subunit isoform 1"/>
    <property type="match status" value="1"/>
</dbReference>
<dbReference type="EMBL" id="CADCXU010022958">
    <property type="protein sequence ID" value="CAB0010274.1"/>
    <property type="molecule type" value="Genomic_DNA"/>
</dbReference>
<keyword evidence="21" id="KW-0915">Sodium</keyword>
<dbReference type="Pfam" id="PF08416">
    <property type="entry name" value="PTB"/>
    <property type="match status" value="1"/>
</dbReference>
<dbReference type="PRINTS" id="PR00121">
    <property type="entry name" value="NAKATPASE"/>
</dbReference>
<keyword evidence="25" id="KW-0739">Sodium transport</keyword>
<protein>
    <recommendedName>
        <fullName evidence="28">Na(+)/K(+)-exchanging ATPase</fullName>
        <ecNumber evidence="28">7.2.2.13</ecNumber>
    </recommendedName>
</protein>
<dbReference type="InterPro" id="IPR006020">
    <property type="entry name" value="PTB/PI_dom"/>
</dbReference>
<evidence type="ECO:0000256" key="5">
    <source>
        <dbReference type="ARBA" id="ARBA00022443"/>
    </source>
</evidence>
<evidence type="ECO:0000256" key="27">
    <source>
        <dbReference type="ARBA" id="ARBA00038795"/>
    </source>
</evidence>
<dbReference type="InterPro" id="IPR050510">
    <property type="entry name" value="Cation_transp_ATPase_P-type"/>
</dbReference>
<keyword evidence="24" id="KW-1015">Disulfide bond</keyword>
<feature type="region of interest" description="Disordered" evidence="30">
    <location>
        <begin position="2279"/>
        <end position="2302"/>
    </location>
</feature>
<evidence type="ECO:0000256" key="2">
    <source>
        <dbReference type="ARBA" id="ARBA00004651"/>
    </source>
</evidence>
<dbReference type="GO" id="GO:0005886">
    <property type="term" value="C:plasma membrane"/>
    <property type="evidence" value="ECO:0007669"/>
    <property type="project" value="UniProtKB-SubCell"/>
</dbReference>
<dbReference type="Gene3D" id="2.70.150.10">
    <property type="entry name" value="Calcium-transporting ATPase, cytoplasmic transduction domain A"/>
    <property type="match status" value="1"/>
</dbReference>
<dbReference type="Gene3D" id="2.30.30.40">
    <property type="entry name" value="SH3 Domains"/>
    <property type="match status" value="1"/>
</dbReference>
<proteinExistence type="inferred from homology"/>
<evidence type="ECO:0000256" key="13">
    <source>
        <dbReference type="ARBA" id="ARBA00022692"/>
    </source>
</evidence>
<comment type="function">
    <text evidence="26">This is the catalytic component of the active enzyme, which catalyzes the hydrolysis of ATP coupled with the exchange of sodium and potassium ions across the plasma membrane. This action creates the electrochemical gradient of sodium and potassium ions, providing the energy for active transport of various nutrients.</text>
</comment>
<dbReference type="SUPFAM" id="SSF81665">
    <property type="entry name" value="Calcium ATPase, transmembrane domain M"/>
    <property type="match status" value="1"/>
</dbReference>
<keyword evidence="15" id="KW-0677">Repeat</keyword>
<dbReference type="Gene3D" id="2.30.29.30">
    <property type="entry name" value="Pleckstrin-homology domain (PH domain)/Phosphotyrosine-binding domain (PTB)"/>
    <property type="match status" value="1"/>
</dbReference>
<evidence type="ECO:0000256" key="24">
    <source>
        <dbReference type="ARBA" id="ARBA00023157"/>
    </source>
</evidence>
<dbReference type="InterPro" id="IPR001611">
    <property type="entry name" value="Leu-rich_rpt"/>
</dbReference>
<evidence type="ECO:0000256" key="15">
    <source>
        <dbReference type="ARBA" id="ARBA00022737"/>
    </source>
</evidence>
<dbReference type="GO" id="GO:0036376">
    <property type="term" value="P:sodium ion export across plasma membrane"/>
    <property type="evidence" value="ECO:0007669"/>
    <property type="project" value="TreeGrafter"/>
</dbReference>
<dbReference type="GO" id="GO:0005737">
    <property type="term" value="C:cytoplasm"/>
    <property type="evidence" value="ECO:0007669"/>
    <property type="project" value="UniProtKB-SubCell"/>
</dbReference>
<name>A0A6H5H2Z5_9HEMI</name>
<dbReference type="InterPro" id="IPR013625">
    <property type="entry name" value="PTB"/>
</dbReference>
<dbReference type="InterPro" id="IPR032675">
    <property type="entry name" value="LRR_dom_sf"/>
</dbReference>
<comment type="subcellular location">
    <subcellularLocation>
        <location evidence="2">Cell membrane</location>
        <topology evidence="2">Multi-pass membrane protein</topology>
    </subcellularLocation>
    <subcellularLocation>
        <location evidence="1">Cytoplasm</location>
    </subcellularLocation>
</comment>
<sequence>VVAYIQIFNTVSKNQPVSRRIKQVLHNENAHFDSEMIPITRFLSIATKCCIWLLVVVTTLSESTDSHIHCPQGCACTPSPQHSHSQLEQPLSPHNSYSHLSCSHANAVGVHPPPFVRTIEFKFVFVSSLGPEHFSAQSNSLVALSWTNSGIRTVREDTFQNVERLASLNLSSNELTSLNHALRYLDNLQYLNLNGNKLKRITYSEIPHLALKQLLLAHNSISDDCFLRGEYRDGVCSESSRPRKNLSSLDLSFNLLSEFNGFSNCENLAELNISYNRISFVSDIFFVNTFNLKSLDISHNSIERLLPSTLKNAVKLEHLDLSSNSIREVPDILFKNLQSLKYFNFSNNPINELPALGFQNCQSLHTLILDNTGLRRIPESLLYGLDELSRFSAKDNKYMVAIAENTFMYSTNIEYLDLRSNSLSILPKSLSLLKRPKIILLSGNPISCNCSLSWFLKLVRSSKVQVDVDGSLCVNRLEATYDSILDDCPEEKPIVPRLTFVLGSDVMVDCSQGVSGSNVSWTAPSGQVYHVTKNASPWKSWSSAFEAPMMVNDAPRIQILSNGSLAIRHILREDCGLYICRTTDIFFNRTDYFIVQLDPITYYRIKMLSILAGVGSALGFLLLTVIIQLIRRLCKRFGCCSSQEDDDEGNQVMQILENIEQYRTQQLERLRENYTVQVQKIKENCVTQVEWICDSYQNQVKNFKDIRDYGTSHLSLMKEQYYEQVKRVKEYSNGQLTWVRENYVFQRNRVRKFSTHKVLRFRESYKYQQQTLNKVLENMPSLYLDNCRNGSCSKSDSAETQNVENDFEVYVKMPFSVIVSPNSYASEEANECQSVYYTPSEISECSVTPTGEKIITPLRKLSRVPDIRPLDERVLNRRVYSALHKCNYDSLGLKKALNRRSTDLSTAHSNISAPIRALSMPEIKRLNSEQQKLLFEQSDRTNGENSDNFIDEGDDYDGAGGDGPSTSAGRSNETALASWSEGQVEPARRPCTPLPADRYVNLTITSICACVAMMGSPRHVLAIMEDVCHERRWRRSIAATVAGRSRCRPTVAERLPSAVAAIGQLSFFPTLMISHDHDWSHNYLTKIIKIIIIIKLLSRLSDDHCTLYDVQRDGIHLDGRKGIISIVVDRGRARAEAKQRFYDQERSNRFIFAAGKKPVIIIRVNGSIGIVLKSRIGTELQKKLFLIHIYSESLPEKCLCVRVSQGRMDSYRVATAQSVEDDNKTADGKAKVVVQEVNLNGGIVLAAVVIVTGIFSYYQESKSSRIMESFKNMVPQFATVLRQGEKLTLRAEDIVLGDVVEVKFGDRIPADIRIIEARGFKVDNSSLTGESEPQSRGVDLTNDNPLETKNLAFFSTNAVEGTAKGVVISCGDNTVMGRIAGLASGLDTGETPIAKEIHHFIHIITGVAVFLGVSFFVIAFILGYYWLDAVIFLIGIIVANVPEGLLATVTVCLTLTAKRMASKNCLVKNLEAVETLGSTSTICSDKTGTLTQNRMTVAHMWFDNQIIEADTTEDQSGVQYDRTSPGFKALARIATLCNRAEFKGGQEGVPILKKEVNGDASEAALLKCMELALGDVMSIRRRNRKVCEVPFNSTNKYQVSIHETEDPNDPRHLMVMKGAPERILDRCSTIFIGGKEKLLDEEMKEAFNNAYLELGGLGERVLGFCDLMLPSDKFPLGFKFDGDDPNFPLSGMRFVGLMSMIDPPRAAVPDAVAKCRSAGIKVIMVTGDHPITAKAIAKSVGIISEGNETVEDIAQRLNIPVSEVNPREAKAAVVHGTELRDTGADQLDEILRYHTEIVFARTSPQQKLIIVEGCQRMGAIVAVTGDGVNDSPALKKADIGVAMGIAGSDVSKQAADMILLDDNFASIVTGVEEGRLIFDNLKKSIAYTLTSNIPEISPFLAFILLDIPLPLGTVTILCIDLGTDMVPAISLAYEEAESDIMKRQPRNPFTDKLVNERLISMAYGQIGMIQAAAGFFVYFVIMAENGFLPTKLFGIRKHWDSKAVNDLTDSYGQEWLCYQGVNISQHDKTFDPSFLWNQCEDCSTICRSDCRSGRGGGRKSSSSPRPPVPLQAEVIEMQGNGRITRNRYNLTGSTAAPSPQPNTYNRRFYFLSIRYPKKRLIPVTNEIFTLKFDVFKTSNEDVQQGRDESPTYLMEHLATFTVSKETGIVYPADGMRRLLQLEKTNGIWSQKMQLRLDKNLVLIIDNETGDIMEKFPAALIQEPTAFSSTDPMEIYDNILVFIVGDDRPSSHSEMHIFQCQKTSAQEIVEDLKQLRLGKPLNHRGQIPPPPPSPPPEPPLNGVNVREQVSVFNAVSQTDRRGGSDVGGANHDDESSSTSSEKYGRDVTTLNHCFDDIEKFIARLQHSAAASRELERRKKNRKSKKKDMGDGLLAMRAKPPPELEFVDIFQKFKLSFILLAKLKHHIHDPNAPELVHFLFTPLALIVDASHDTKYAQNLPAKVISPLLTQEAINLLMNCVTSKETELWHSLGDAWLIPRIDSTSPGESESGPPPPPRSDISIDSIERSGGVVGVGGLIPGGEKFERSQVKWMEELRAAGLKIVQVTYPRTANNDKELSVVRGEFLHVLDDSRKWWKARNSRGEVAHVPHTIVTPYQPSDGPDVFGSAYGRPYPQDERGGRPGGGGIPAPPPAPPIQPAPATAEWVRKERLGKMGEFRYF</sequence>
<dbReference type="Proteomes" id="UP000479000">
    <property type="component" value="Unassembled WGS sequence"/>
</dbReference>
<dbReference type="SMART" id="SM00462">
    <property type="entry name" value="PTB"/>
    <property type="match status" value="1"/>
</dbReference>
<dbReference type="InterPro" id="IPR013783">
    <property type="entry name" value="Ig-like_fold"/>
</dbReference>
<evidence type="ECO:0000256" key="22">
    <source>
        <dbReference type="ARBA" id="ARBA00023065"/>
    </source>
</evidence>
<dbReference type="Pfam" id="PF00689">
    <property type="entry name" value="Cation_ATPase_C"/>
    <property type="match status" value="1"/>
</dbReference>
<dbReference type="InterPro" id="IPR033928">
    <property type="entry name" value="EPS8_PTB"/>
</dbReference>
<dbReference type="Pfam" id="PF22975">
    <property type="entry name" value="EPS8_2nd"/>
    <property type="match status" value="1"/>
</dbReference>
<dbReference type="GO" id="GO:1990573">
    <property type="term" value="P:potassium ion import across plasma membrane"/>
    <property type="evidence" value="ECO:0007669"/>
    <property type="project" value="TreeGrafter"/>
</dbReference>
<evidence type="ECO:0000256" key="4">
    <source>
        <dbReference type="ARBA" id="ARBA00006934"/>
    </source>
</evidence>
<evidence type="ECO:0000256" key="23">
    <source>
        <dbReference type="ARBA" id="ARBA00023136"/>
    </source>
</evidence>
<feature type="compositionally biased region" description="Polar residues" evidence="30">
    <location>
        <begin position="964"/>
        <end position="981"/>
    </location>
</feature>
<dbReference type="InterPro" id="IPR008250">
    <property type="entry name" value="ATPase_P-typ_transduc_dom_A_sf"/>
</dbReference>
<dbReference type="Pfam" id="PF13855">
    <property type="entry name" value="LRR_8"/>
    <property type="match status" value="2"/>
</dbReference>
<keyword evidence="10" id="KW-0597">Phosphoprotein</keyword>
<dbReference type="InterPro" id="IPR055093">
    <property type="entry name" value="EPS8_2nd"/>
</dbReference>
<dbReference type="SUPFAM" id="SSF50044">
    <property type="entry name" value="SH3-domain"/>
    <property type="match status" value="1"/>
</dbReference>
<dbReference type="Pfam" id="PF13306">
    <property type="entry name" value="LRR_5"/>
    <property type="match status" value="1"/>
</dbReference>
<evidence type="ECO:0000256" key="17">
    <source>
        <dbReference type="ARBA" id="ARBA00022840"/>
    </source>
</evidence>
<dbReference type="SUPFAM" id="SSF81660">
    <property type="entry name" value="Metal cation-transporting ATPase, ATP-binding domain N"/>
    <property type="match status" value="1"/>
</dbReference>
<dbReference type="PROSITE" id="PS50835">
    <property type="entry name" value="IG_LIKE"/>
    <property type="match status" value="1"/>
</dbReference>
<keyword evidence="5 29" id="KW-0728">SH3 domain</keyword>
<dbReference type="FunFam" id="3.40.1110.10:FF:000001">
    <property type="entry name" value="Sodium/potassium-transporting ATPase subunit alpha"/>
    <property type="match status" value="1"/>
</dbReference>
<dbReference type="NCBIfam" id="TIGR01106">
    <property type="entry name" value="ATPase-IIC_X-K"/>
    <property type="match status" value="1"/>
</dbReference>
<keyword evidence="13 31" id="KW-0812">Transmembrane</keyword>
<feature type="region of interest" description="Disordered" evidence="30">
    <location>
        <begin position="2628"/>
        <end position="2657"/>
    </location>
</feature>
<dbReference type="CDD" id="cd01210">
    <property type="entry name" value="PTB_EPS8"/>
    <property type="match status" value="1"/>
</dbReference>
<dbReference type="PROSITE" id="PS50002">
    <property type="entry name" value="SH3"/>
    <property type="match status" value="1"/>
</dbReference>
<dbReference type="SFLD" id="SFLDS00003">
    <property type="entry name" value="Haloacid_Dehalogenase"/>
    <property type="match status" value="1"/>
</dbReference>
<evidence type="ECO:0000256" key="8">
    <source>
        <dbReference type="ARBA" id="ARBA00022490"/>
    </source>
</evidence>
<evidence type="ECO:0000256" key="12">
    <source>
        <dbReference type="ARBA" id="ARBA00022614"/>
    </source>
</evidence>
<dbReference type="SMART" id="SM00326">
    <property type="entry name" value="SH3"/>
    <property type="match status" value="1"/>
</dbReference>
<dbReference type="SUPFAM" id="SSF48726">
    <property type="entry name" value="Immunoglobulin"/>
    <property type="match status" value="1"/>
</dbReference>
<dbReference type="SUPFAM" id="SSF52058">
    <property type="entry name" value="L domain-like"/>
    <property type="match status" value="1"/>
</dbReference>
<dbReference type="Gene3D" id="2.60.40.10">
    <property type="entry name" value="Immunoglobulins"/>
    <property type="match status" value="1"/>
</dbReference>
<dbReference type="InterPro" id="IPR011993">
    <property type="entry name" value="PH-like_dom_sf"/>
</dbReference>
<keyword evidence="17" id="KW-0067">ATP-binding</keyword>
<evidence type="ECO:0000256" key="11">
    <source>
        <dbReference type="ARBA" id="ARBA00022607"/>
    </source>
</evidence>
<feature type="transmembrane region" description="Helical" evidence="31">
    <location>
        <begin position="1431"/>
        <end position="1455"/>
    </location>
</feature>
<dbReference type="InterPro" id="IPR006068">
    <property type="entry name" value="ATPase_P-typ_cation-transptr_C"/>
</dbReference>
<evidence type="ECO:0000256" key="20">
    <source>
        <dbReference type="ARBA" id="ARBA00022989"/>
    </source>
</evidence>
<feature type="region of interest" description="Disordered" evidence="30">
    <location>
        <begin position="2367"/>
        <end position="2393"/>
    </location>
</feature>
<evidence type="ECO:0000256" key="1">
    <source>
        <dbReference type="ARBA" id="ARBA00004496"/>
    </source>
</evidence>
<feature type="compositionally biased region" description="Pro residues" evidence="30">
    <location>
        <begin position="2286"/>
        <end position="2298"/>
    </location>
</feature>
<dbReference type="PROSITE" id="PS51450">
    <property type="entry name" value="LRR"/>
    <property type="match status" value="6"/>
</dbReference>
<feature type="transmembrane region" description="Helical" evidence="31">
    <location>
        <begin position="1400"/>
        <end position="1425"/>
    </location>
</feature>
<evidence type="ECO:0000256" key="14">
    <source>
        <dbReference type="ARBA" id="ARBA00022729"/>
    </source>
</evidence>
<feature type="domain" description="SH3" evidence="32">
    <location>
        <begin position="2556"/>
        <end position="2615"/>
    </location>
</feature>
<evidence type="ECO:0000259" key="33">
    <source>
        <dbReference type="PROSITE" id="PS50835"/>
    </source>
</evidence>
<dbReference type="InterPro" id="IPR023299">
    <property type="entry name" value="ATPase_P-typ_cyto_dom_N"/>
</dbReference>
<dbReference type="Gene3D" id="3.80.10.10">
    <property type="entry name" value="Ribonuclease Inhibitor"/>
    <property type="match status" value="3"/>
</dbReference>
<dbReference type="FunFam" id="1.20.1110.10:FF:000095">
    <property type="entry name" value="Sodium/potassium-transporting ATPase subunit alpha-1"/>
    <property type="match status" value="1"/>
</dbReference>
<evidence type="ECO:0000256" key="19">
    <source>
        <dbReference type="ARBA" id="ARBA00022967"/>
    </source>
</evidence>
<keyword evidence="6" id="KW-0813">Transport</keyword>
<dbReference type="PROSITE" id="PS00154">
    <property type="entry name" value="ATPASE_E1_E2"/>
    <property type="match status" value="1"/>
</dbReference>
<evidence type="ECO:0000256" key="26">
    <source>
        <dbReference type="ARBA" id="ARBA00037422"/>
    </source>
</evidence>
<gene>
    <name evidence="34" type="ORF">NTEN_LOCUS15320</name>
</gene>
<dbReference type="SMART" id="SM00364">
    <property type="entry name" value="LRR_BAC"/>
    <property type="match status" value="5"/>
</dbReference>
<dbReference type="PANTHER" id="PTHR43294">
    <property type="entry name" value="SODIUM/POTASSIUM-TRANSPORTING ATPASE SUBUNIT ALPHA"/>
    <property type="match status" value="1"/>
</dbReference>
<evidence type="ECO:0000256" key="31">
    <source>
        <dbReference type="SAM" id="Phobius"/>
    </source>
</evidence>
<keyword evidence="23 31" id="KW-0472">Membrane</keyword>
<feature type="region of interest" description="Disordered" evidence="30">
    <location>
        <begin position="2314"/>
        <end position="2342"/>
    </location>
</feature>
<dbReference type="InterPro" id="IPR023214">
    <property type="entry name" value="HAD_sf"/>
</dbReference>
<dbReference type="InterPro" id="IPR018303">
    <property type="entry name" value="ATPase_P-typ_P_site"/>
</dbReference>
<dbReference type="InterPro" id="IPR036179">
    <property type="entry name" value="Ig-like_dom_sf"/>
</dbReference>
<dbReference type="PRINTS" id="PR00119">
    <property type="entry name" value="CATATPASE"/>
</dbReference>
<keyword evidence="7" id="KW-1003">Cell membrane</keyword>
<dbReference type="InterPro" id="IPR036412">
    <property type="entry name" value="HAD-like_sf"/>
</dbReference>
<keyword evidence="14" id="KW-0732">Signal</keyword>
<dbReference type="SUPFAM" id="SSF56784">
    <property type="entry name" value="HAD-like"/>
    <property type="match status" value="1"/>
</dbReference>
<dbReference type="GO" id="GO:0030007">
    <property type="term" value="P:intracellular potassium ion homeostasis"/>
    <property type="evidence" value="ECO:0007669"/>
    <property type="project" value="TreeGrafter"/>
</dbReference>
<dbReference type="InterPro" id="IPR026906">
    <property type="entry name" value="LRR_5"/>
</dbReference>
<dbReference type="GO" id="GO:0005524">
    <property type="term" value="F:ATP binding"/>
    <property type="evidence" value="ECO:0007669"/>
    <property type="project" value="UniProtKB-KW"/>
</dbReference>
<keyword evidence="22" id="KW-0406">Ion transport</keyword>
<evidence type="ECO:0000256" key="16">
    <source>
        <dbReference type="ARBA" id="ARBA00022741"/>
    </source>
</evidence>
<feature type="region of interest" description="Disordered" evidence="30">
    <location>
        <begin position="2500"/>
        <end position="2521"/>
    </location>
</feature>
<feature type="region of interest" description="Disordered" evidence="30">
    <location>
        <begin position="2050"/>
        <end position="2070"/>
    </location>
</feature>
<dbReference type="Pfam" id="PF13246">
    <property type="entry name" value="Cation_ATPase"/>
    <property type="match status" value="1"/>
</dbReference>
<evidence type="ECO:0000256" key="21">
    <source>
        <dbReference type="ARBA" id="ARBA00023053"/>
    </source>
</evidence>
<dbReference type="GO" id="GO:0006883">
    <property type="term" value="P:intracellular sodium ion homeostasis"/>
    <property type="evidence" value="ECO:0007669"/>
    <property type="project" value="TreeGrafter"/>
</dbReference>
<keyword evidence="19" id="KW-1278">Translocase</keyword>
<comment type="similarity">
    <text evidence="3">Belongs to the EPS8 family.</text>
</comment>
<dbReference type="SUPFAM" id="SSF50729">
    <property type="entry name" value="PH domain-like"/>
    <property type="match status" value="1"/>
</dbReference>
<evidence type="ECO:0000256" key="25">
    <source>
        <dbReference type="ARBA" id="ARBA00023201"/>
    </source>
</evidence>
<comment type="similarity">
    <text evidence="4">Belongs to the cation transport ATPase (P-type) (TC 3.A.3) family. Type IIC subfamily.</text>
</comment>
<dbReference type="InterPro" id="IPR035462">
    <property type="entry name" value="Eps8_SH3"/>
</dbReference>
<dbReference type="InterPro" id="IPR059000">
    <property type="entry name" value="ATPase_P-type_domA"/>
</dbReference>
<evidence type="ECO:0000256" key="9">
    <source>
        <dbReference type="ARBA" id="ARBA00022538"/>
    </source>
</evidence>
<evidence type="ECO:0000256" key="10">
    <source>
        <dbReference type="ARBA" id="ARBA00022553"/>
    </source>
</evidence>
<feature type="transmembrane region" description="Helical" evidence="31">
    <location>
        <begin position="1239"/>
        <end position="1258"/>
    </location>
</feature>
<dbReference type="Gene3D" id="1.20.1110.10">
    <property type="entry name" value="Calcium-transporting ATPase, transmembrane domain"/>
    <property type="match status" value="1"/>
</dbReference>
<dbReference type="InterPro" id="IPR036028">
    <property type="entry name" value="SH3-like_dom_sf"/>
</dbReference>
<evidence type="ECO:0000313" key="35">
    <source>
        <dbReference type="Proteomes" id="UP000479000"/>
    </source>
</evidence>
<dbReference type="InterPro" id="IPR001757">
    <property type="entry name" value="P_typ_ATPase"/>
</dbReference>
<dbReference type="Pfam" id="PF00018">
    <property type="entry name" value="SH3_1"/>
    <property type="match status" value="1"/>
</dbReference>
<organism evidence="34 35">
    <name type="scientific">Nesidiocoris tenuis</name>
    <dbReference type="NCBI Taxonomy" id="355587"/>
    <lineage>
        <taxon>Eukaryota</taxon>
        <taxon>Metazoa</taxon>
        <taxon>Ecdysozoa</taxon>
        <taxon>Arthropoda</taxon>
        <taxon>Hexapoda</taxon>
        <taxon>Insecta</taxon>
        <taxon>Pterygota</taxon>
        <taxon>Neoptera</taxon>
        <taxon>Paraneoptera</taxon>
        <taxon>Hemiptera</taxon>
        <taxon>Heteroptera</taxon>
        <taxon>Panheteroptera</taxon>
        <taxon>Cimicomorpha</taxon>
        <taxon>Miridae</taxon>
        <taxon>Dicyphina</taxon>
        <taxon>Nesidiocoris</taxon>
    </lineage>
</organism>
<evidence type="ECO:0000256" key="6">
    <source>
        <dbReference type="ARBA" id="ARBA00022448"/>
    </source>
</evidence>
<keyword evidence="12" id="KW-0433">Leucine-rich repeat</keyword>
<dbReference type="NCBIfam" id="TIGR01494">
    <property type="entry name" value="ATPase_P-type"/>
    <property type="match status" value="2"/>
</dbReference>
<evidence type="ECO:0000256" key="30">
    <source>
        <dbReference type="SAM" id="MobiDB-lite"/>
    </source>
</evidence>
<dbReference type="InterPro" id="IPR044492">
    <property type="entry name" value="P_typ_ATPase_HD_dom"/>
</dbReference>
<dbReference type="SFLD" id="SFLDG00002">
    <property type="entry name" value="C1.7:_P-type_atpase_like"/>
    <property type="match status" value="1"/>
</dbReference>
<evidence type="ECO:0000256" key="28">
    <source>
        <dbReference type="ARBA" id="ARBA00039096"/>
    </source>
</evidence>
<dbReference type="Gene3D" id="3.40.1110.10">
    <property type="entry name" value="Calcium-transporting ATPase, cytoplasmic domain N"/>
    <property type="match status" value="1"/>
</dbReference>
<dbReference type="InterPro" id="IPR005775">
    <property type="entry name" value="P-type_ATPase_IIC"/>
</dbReference>
<dbReference type="Pfam" id="PF00122">
    <property type="entry name" value="E1-E2_ATPase"/>
    <property type="match status" value="1"/>
</dbReference>
<evidence type="ECO:0000256" key="7">
    <source>
        <dbReference type="ARBA" id="ARBA00022475"/>
    </source>
</evidence>
<evidence type="ECO:0000256" key="29">
    <source>
        <dbReference type="PROSITE-ProRule" id="PRU00192"/>
    </source>
</evidence>
<keyword evidence="8" id="KW-0963">Cytoplasm</keyword>
<dbReference type="InterPro" id="IPR007110">
    <property type="entry name" value="Ig-like_dom"/>
</dbReference>
<dbReference type="InterPro" id="IPR001452">
    <property type="entry name" value="SH3_domain"/>
</dbReference>
<feature type="domain" description="Ig-like" evidence="33">
    <location>
        <begin position="489"/>
        <end position="584"/>
    </location>
</feature>
<keyword evidence="20 31" id="KW-1133">Transmembrane helix</keyword>
<dbReference type="SUPFAM" id="SSF81653">
    <property type="entry name" value="Calcium ATPase, transduction domain A"/>
    <property type="match status" value="1"/>
</dbReference>
<dbReference type="PANTHER" id="PTHR43294:SF13">
    <property type="entry name" value="SODIUM_POTASSIUM-TRANSPORTING ATPASE SUBUNIT ALPHA"/>
    <property type="match status" value="1"/>
</dbReference>
<reference evidence="34 35" key="1">
    <citation type="submission" date="2020-02" db="EMBL/GenBank/DDBJ databases">
        <authorList>
            <person name="Ferguson B K."/>
        </authorList>
    </citation>
    <scope>NUCLEOTIDE SEQUENCE [LARGE SCALE GENOMIC DNA]</scope>
</reference>
<evidence type="ECO:0000259" key="32">
    <source>
        <dbReference type="PROSITE" id="PS50002"/>
    </source>
</evidence>
<evidence type="ECO:0000256" key="3">
    <source>
        <dbReference type="ARBA" id="ARBA00006197"/>
    </source>
</evidence>
<dbReference type="FunFam" id="2.30.29.30:FF:000289">
    <property type="entry name" value="Epidermal growth factor receptor kinase substrate 8"/>
    <property type="match status" value="1"/>
</dbReference>
<dbReference type="EC" id="7.2.2.13" evidence="28"/>
<dbReference type="Gene3D" id="3.40.50.1000">
    <property type="entry name" value="HAD superfamily/HAD-like"/>
    <property type="match status" value="1"/>
</dbReference>
<dbReference type="GO" id="GO:0016887">
    <property type="term" value="F:ATP hydrolysis activity"/>
    <property type="evidence" value="ECO:0007669"/>
    <property type="project" value="InterPro"/>
</dbReference>
<dbReference type="CDD" id="cd11764">
    <property type="entry name" value="SH3_Eps8"/>
    <property type="match status" value="1"/>
</dbReference>
<dbReference type="SFLD" id="SFLDF00027">
    <property type="entry name" value="p-type_atpase"/>
    <property type="match status" value="1"/>
</dbReference>
<feature type="transmembrane region" description="Helical" evidence="31">
    <location>
        <begin position="608"/>
        <end position="630"/>
    </location>
</feature>
<dbReference type="GO" id="GO:0005391">
    <property type="term" value="F:P-type sodium:potassium-exchanging transporter activity"/>
    <property type="evidence" value="ECO:0007669"/>
    <property type="project" value="UniProtKB-EC"/>
</dbReference>
<dbReference type="FunFam" id="2.70.150.10:FF:000003">
    <property type="entry name" value="Sodium/potassium-transporting ATPase subunit alpha"/>
    <property type="match status" value="1"/>
</dbReference>
<accession>A0A6H5H2Z5</accession>
<keyword evidence="35" id="KW-1185">Reference proteome</keyword>
<dbReference type="OrthoDB" id="158672at2759"/>
<dbReference type="FunFam" id="3.40.50.1000:FF:000004">
    <property type="entry name" value="Sodium/potassium-transporting ATPase subunit alpha"/>
    <property type="match status" value="1"/>
</dbReference>
<evidence type="ECO:0000313" key="34">
    <source>
        <dbReference type="EMBL" id="CAB0010274.1"/>
    </source>
</evidence>
<dbReference type="SMART" id="SM00369">
    <property type="entry name" value="LRR_TYP"/>
    <property type="match status" value="8"/>
</dbReference>
<feature type="region of interest" description="Disordered" evidence="30">
    <location>
        <begin position="938"/>
        <end position="988"/>
    </location>
</feature>
<dbReference type="GO" id="GO:1902600">
    <property type="term" value="P:proton transmembrane transport"/>
    <property type="evidence" value="ECO:0007669"/>
    <property type="project" value="TreeGrafter"/>
</dbReference>